<accession>A0A8H3TQS5</accession>
<feature type="domain" description="Anaphase-promoting complex subunit 4-like WD40" evidence="4">
    <location>
        <begin position="452"/>
        <end position="519"/>
    </location>
</feature>
<evidence type="ECO:0000313" key="6">
    <source>
        <dbReference type="Proteomes" id="UP000620104"/>
    </source>
</evidence>
<dbReference type="FunFam" id="2.130.10.10:FF:000102">
    <property type="entry name" value="Actin-interacting protein 1"/>
    <property type="match status" value="1"/>
</dbReference>
<protein>
    <recommendedName>
        <fullName evidence="4">Anaphase-promoting complex subunit 4-like WD40 domain-containing protein</fullName>
    </recommendedName>
</protein>
<dbReference type="InterPro" id="IPR015943">
    <property type="entry name" value="WD40/YVTN_repeat-like_dom_sf"/>
</dbReference>
<feature type="repeat" description="WD" evidence="3">
    <location>
        <begin position="227"/>
        <end position="268"/>
    </location>
</feature>
<dbReference type="SMART" id="SM00320">
    <property type="entry name" value="WD40"/>
    <property type="match status" value="8"/>
</dbReference>
<sequence>MSVERGNIFACNPATARLTSTKLGCDPKGEKIVYVNGRTVVIRDLADPTRSVTYSQHTQTATVARISPSGYYCASADTAGNVRIWDIAGTDQILKLAVRPLGGRVNDLSWDGESKRLIAVGDGRERFGAAFLADSGSSCGEIQGNSKVINAVSIRYQRPFRAVTASDDGAIVFFHGVPFKNDKVIRTHTNFVQDVRFSHSGDHFASVGSDRKLFFYDGKTGETIGDVDAHNGSIMACSWSPDSKHLSTASADGTVKLWDVETRKTTMTFTVGGDVASQQNGNIWASENAIVSLSLNGTLNVFDPRDNSIWRRIHGPTKAVTASTLALKPELTFFTGSFDGSVRAFDLPSGEARAVEDQSGDGQISGLSADASSGEVWASTWIEGQPLVKLNKKAFGASARIDAALTAPKDVAADGGAVAVADTRGMTISKDGKIVKTATASDGYSAVALHGDLVAYGGSDKKLYLDTLSSDAKTTVFDDNRGEITSIAFSPNGKLLAAGDSSGRIVLINAAEKKTLVSSRWTAHTGRVNSLAFSPDGMRLVSGGLDESIYIHHVEQLLKNVSIKNAHAGGVTGVAWQDDQTVISTGSDACVRTWTVKGI</sequence>
<dbReference type="EMBL" id="BLZA01000011">
    <property type="protein sequence ID" value="GHJ85492.1"/>
    <property type="molecule type" value="Genomic_DNA"/>
</dbReference>
<reference evidence="5" key="1">
    <citation type="submission" date="2020-07" db="EMBL/GenBank/DDBJ databases">
        <title>Draft Genome Sequence of a Deep-Sea Yeast, Naganishia (Cryptococcus) liquefaciens strain N6.</title>
        <authorList>
            <person name="Han Y.W."/>
            <person name="Kajitani R."/>
            <person name="Morimoto H."/>
            <person name="Parhat M."/>
            <person name="Tsubouchi H."/>
            <person name="Bakenova O."/>
            <person name="Ogata M."/>
            <person name="Argunhan B."/>
            <person name="Aoki R."/>
            <person name="Kajiwara S."/>
            <person name="Itoh T."/>
            <person name="Iwasaki H."/>
        </authorList>
    </citation>
    <scope>NUCLEOTIDE SEQUENCE</scope>
    <source>
        <strain evidence="5">N6</strain>
    </source>
</reference>
<dbReference type="InterPro" id="IPR019775">
    <property type="entry name" value="WD40_repeat_CS"/>
</dbReference>
<dbReference type="Pfam" id="PF12894">
    <property type="entry name" value="ANAPC4_WD40"/>
    <property type="match status" value="1"/>
</dbReference>
<feature type="repeat" description="WD" evidence="3">
    <location>
        <begin position="564"/>
        <end position="599"/>
    </location>
</feature>
<proteinExistence type="predicted"/>
<dbReference type="InterPro" id="IPR036322">
    <property type="entry name" value="WD40_repeat_dom_sf"/>
</dbReference>
<evidence type="ECO:0000256" key="1">
    <source>
        <dbReference type="ARBA" id="ARBA00022574"/>
    </source>
</evidence>
<evidence type="ECO:0000313" key="5">
    <source>
        <dbReference type="EMBL" id="GHJ85492.1"/>
    </source>
</evidence>
<dbReference type="Gene3D" id="2.130.10.10">
    <property type="entry name" value="YVTN repeat-like/Quinoprotein amine dehydrogenase"/>
    <property type="match status" value="2"/>
</dbReference>
<gene>
    <name evidence="5" type="ORF">NliqN6_1894</name>
</gene>
<dbReference type="PROSITE" id="PS50082">
    <property type="entry name" value="WD_REPEATS_2"/>
    <property type="match status" value="5"/>
</dbReference>
<keyword evidence="1 3" id="KW-0853">WD repeat</keyword>
<organism evidence="5 6">
    <name type="scientific">Naganishia liquefaciens</name>
    <dbReference type="NCBI Taxonomy" id="104408"/>
    <lineage>
        <taxon>Eukaryota</taxon>
        <taxon>Fungi</taxon>
        <taxon>Dikarya</taxon>
        <taxon>Basidiomycota</taxon>
        <taxon>Agaricomycotina</taxon>
        <taxon>Tremellomycetes</taxon>
        <taxon>Filobasidiales</taxon>
        <taxon>Filobasidiaceae</taxon>
        <taxon>Naganishia</taxon>
    </lineage>
</organism>
<feature type="repeat" description="WD" evidence="3">
    <location>
        <begin position="54"/>
        <end position="95"/>
    </location>
</feature>
<evidence type="ECO:0000256" key="2">
    <source>
        <dbReference type="ARBA" id="ARBA00022737"/>
    </source>
</evidence>
<dbReference type="PANTHER" id="PTHR19856">
    <property type="entry name" value="WD-REPEATCONTAINING PROTEIN WDR1"/>
    <property type="match status" value="1"/>
</dbReference>
<evidence type="ECO:0000256" key="3">
    <source>
        <dbReference type="PROSITE-ProRule" id="PRU00221"/>
    </source>
</evidence>
<dbReference type="Pfam" id="PF00400">
    <property type="entry name" value="WD40"/>
    <property type="match status" value="5"/>
</dbReference>
<dbReference type="InterPro" id="IPR024977">
    <property type="entry name" value="Apc4-like_WD40_dom"/>
</dbReference>
<dbReference type="GO" id="GO:0051015">
    <property type="term" value="F:actin filament binding"/>
    <property type="evidence" value="ECO:0007669"/>
    <property type="project" value="TreeGrafter"/>
</dbReference>
<feature type="repeat" description="WD" evidence="3">
    <location>
        <begin position="185"/>
        <end position="226"/>
    </location>
</feature>
<dbReference type="PROSITE" id="PS00678">
    <property type="entry name" value="WD_REPEATS_1"/>
    <property type="match status" value="1"/>
</dbReference>
<dbReference type="PROSITE" id="PS50294">
    <property type="entry name" value="WD_REPEATS_REGION"/>
    <property type="match status" value="3"/>
</dbReference>
<dbReference type="Proteomes" id="UP000620104">
    <property type="component" value="Unassembled WGS sequence"/>
</dbReference>
<evidence type="ECO:0000259" key="4">
    <source>
        <dbReference type="Pfam" id="PF12894"/>
    </source>
</evidence>
<dbReference type="AlphaFoldDB" id="A0A8H3TQS5"/>
<name>A0A8H3TQS5_9TREE</name>
<comment type="caution">
    <text evidence="5">The sequence shown here is derived from an EMBL/GenBank/DDBJ whole genome shotgun (WGS) entry which is preliminary data.</text>
</comment>
<dbReference type="OrthoDB" id="2306at2759"/>
<keyword evidence="2" id="KW-0677">Repeat</keyword>
<dbReference type="GO" id="GO:0030864">
    <property type="term" value="C:cortical actin cytoskeleton"/>
    <property type="evidence" value="ECO:0007669"/>
    <property type="project" value="TreeGrafter"/>
</dbReference>
<feature type="repeat" description="WD" evidence="3">
    <location>
        <begin position="521"/>
        <end position="551"/>
    </location>
</feature>
<dbReference type="InterPro" id="IPR001680">
    <property type="entry name" value="WD40_rpt"/>
</dbReference>
<dbReference type="PANTHER" id="PTHR19856:SF0">
    <property type="entry name" value="WD REPEAT-CONTAINING PROTEIN 1"/>
    <property type="match status" value="1"/>
</dbReference>
<dbReference type="GO" id="GO:0030042">
    <property type="term" value="P:actin filament depolymerization"/>
    <property type="evidence" value="ECO:0007669"/>
    <property type="project" value="TreeGrafter"/>
</dbReference>
<keyword evidence="6" id="KW-1185">Reference proteome</keyword>
<dbReference type="SUPFAM" id="SSF50978">
    <property type="entry name" value="WD40 repeat-like"/>
    <property type="match status" value="2"/>
</dbReference>